<proteinExistence type="predicted"/>
<feature type="transmembrane region" description="Helical" evidence="7">
    <location>
        <begin position="53"/>
        <end position="75"/>
    </location>
</feature>
<keyword evidence="2 7" id="KW-0812">Transmembrane</keyword>
<reference evidence="10 11" key="1">
    <citation type="journal article" date="2021" name="Sci. Rep.">
        <title>The distribution of antibiotic resistance genes in chicken gut microbiota commensals.</title>
        <authorList>
            <person name="Juricova H."/>
            <person name="Matiasovicova J."/>
            <person name="Kubasova T."/>
            <person name="Cejkova D."/>
            <person name="Rychlik I."/>
        </authorList>
    </citation>
    <scope>NUCLEOTIDE SEQUENCE [LARGE SCALE GENOMIC DNA]</scope>
    <source>
        <strain evidence="10 11">An421</strain>
    </source>
</reference>
<evidence type="ECO:0000256" key="7">
    <source>
        <dbReference type="SAM" id="Phobius"/>
    </source>
</evidence>
<evidence type="ECO:0000256" key="3">
    <source>
        <dbReference type="ARBA" id="ARBA00022741"/>
    </source>
</evidence>
<dbReference type="GO" id="GO:0005524">
    <property type="term" value="F:ATP binding"/>
    <property type="evidence" value="ECO:0007669"/>
    <property type="project" value="UniProtKB-KW"/>
</dbReference>
<feature type="transmembrane region" description="Helical" evidence="7">
    <location>
        <begin position="21"/>
        <end position="41"/>
    </location>
</feature>
<gene>
    <name evidence="10" type="ORF">H6D15_12090</name>
</gene>
<dbReference type="SMART" id="SM00382">
    <property type="entry name" value="AAA"/>
    <property type="match status" value="1"/>
</dbReference>
<dbReference type="InterPro" id="IPR027417">
    <property type="entry name" value="P-loop_NTPase"/>
</dbReference>
<evidence type="ECO:0000256" key="4">
    <source>
        <dbReference type="ARBA" id="ARBA00022840"/>
    </source>
</evidence>
<feature type="transmembrane region" description="Helical" evidence="7">
    <location>
        <begin position="243"/>
        <end position="266"/>
    </location>
</feature>
<dbReference type="AlphaFoldDB" id="A0AA40ZV59"/>
<accession>A0AA40ZV59</accession>
<dbReference type="GO" id="GO:0015421">
    <property type="term" value="F:ABC-type oligopeptide transporter activity"/>
    <property type="evidence" value="ECO:0007669"/>
    <property type="project" value="TreeGrafter"/>
</dbReference>
<dbReference type="Pfam" id="PF00664">
    <property type="entry name" value="ABC_membrane"/>
    <property type="match status" value="1"/>
</dbReference>
<keyword evidence="3" id="KW-0547">Nucleotide-binding</keyword>
<feature type="transmembrane region" description="Helical" evidence="7">
    <location>
        <begin position="129"/>
        <end position="154"/>
    </location>
</feature>
<keyword evidence="4 10" id="KW-0067">ATP-binding</keyword>
<dbReference type="PANTHER" id="PTHR43394:SF1">
    <property type="entry name" value="ATP-BINDING CASSETTE SUB-FAMILY B MEMBER 10, MITOCHONDRIAL"/>
    <property type="match status" value="1"/>
</dbReference>
<protein>
    <submittedName>
        <fullName evidence="10">ABC transporter ATP-binding protein</fullName>
    </submittedName>
</protein>
<evidence type="ECO:0000256" key="2">
    <source>
        <dbReference type="ARBA" id="ARBA00022692"/>
    </source>
</evidence>
<sequence length="543" mass="58989">MKTNRFLLAYLWDLSRGQRGRILLSCLIGILGTAFALGFVYTSKQLIDIATGARAGSLTVMAAATVGLLALQLLCGAADTWVAARMGVEAANALRHRLFGRLLRSRWNALEQLHTGDVVNRVEQDTTAIVTLLTASLPTAVVTVVQLVAAFAFFYVLDPVLPWLVVGILPLFLLGARFYLRRMKRLTHDIRRSDSRIQAVIQETLQHRTVIKTLEQDEGRIRSLGTLQDDLRSQVLSRTRFSLAARMAVSAAFAGGYVTAFIWGALRLSTGSITVGTLTAFLQLVGRIQRPAFDLSRLVPSVVNALTAADRLLELERLPAEDGGDAIRFDRTPVLAVENLRFAYSEGDAPVFSGFSHRFEPGTCTAIMGETGRGKTTLVRLLLALAEPQEGRITLTDGATACPVSARTRGNFVYVPQGNTLFSGTVRDNLLMGNPDATPQELDEALHTAVALDFVRALPQGLDTPLSEQGGGLSEGQAQRIAIARALLRPGRILLLDEATSALDPETERTLIARLRRHAAGRTLLFVTHHPALAAECDATLRL</sequence>
<feature type="domain" description="ABC transporter" evidence="8">
    <location>
        <begin position="335"/>
        <end position="543"/>
    </location>
</feature>
<dbReference type="SUPFAM" id="SSF52540">
    <property type="entry name" value="P-loop containing nucleoside triphosphate hydrolases"/>
    <property type="match status" value="1"/>
</dbReference>
<dbReference type="InterPro" id="IPR011527">
    <property type="entry name" value="ABC1_TM_dom"/>
</dbReference>
<evidence type="ECO:0000259" key="8">
    <source>
        <dbReference type="PROSITE" id="PS50893"/>
    </source>
</evidence>
<feature type="transmembrane region" description="Helical" evidence="7">
    <location>
        <begin position="160"/>
        <end position="180"/>
    </location>
</feature>
<dbReference type="GO" id="GO:0016887">
    <property type="term" value="F:ATP hydrolysis activity"/>
    <property type="evidence" value="ECO:0007669"/>
    <property type="project" value="InterPro"/>
</dbReference>
<dbReference type="Proteomes" id="UP000698924">
    <property type="component" value="Unassembled WGS sequence"/>
</dbReference>
<dbReference type="CDD" id="cd07346">
    <property type="entry name" value="ABC_6TM_exporters"/>
    <property type="match status" value="1"/>
</dbReference>
<feature type="domain" description="ABC transmembrane type-1" evidence="9">
    <location>
        <begin position="23"/>
        <end position="304"/>
    </location>
</feature>
<dbReference type="PROSITE" id="PS50929">
    <property type="entry name" value="ABC_TM1F"/>
    <property type="match status" value="1"/>
</dbReference>
<dbReference type="Pfam" id="PF00005">
    <property type="entry name" value="ABC_tran"/>
    <property type="match status" value="1"/>
</dbReference>
<keyword evidence="5 7" id="KW-1133">Transmembrane helix</keyword>
<dbReference type="Gene3D" id="1.20.1560.10">
    <property type="entry name" value="ABC transporter type 1, transmembrane domain"/>
    <property type="match status" value="1"/>
</dbReference>
<name>A0AA40ZV59_9BACT</name>
<evidence type="ECO:0000313" key="10">
    <source>
        <dbReference type="EMBL" id="MBM6858329.1"/>
    </source>
</evidence>
<dbReference type="Gene3D" id="3.40.50.300">
    <property type="entry name" value="P-loop containing nucleotide triphosphate hydrolases"/>
    <property type="match status" value="1"/>
</dbReference>
<dbReference type="RefSeq" id="WP_204972702.1">
    <property type="nucleotide sequence ID" value="NZ_JAAZTS010000007.1"/>
</dbReference>
<dbReference type="InterPro" id="IPR039421">
    <property type="entry name" value="Type_1_exporter"/>
</dbReference>
<dbReference type="PROSITE" id="PS50893">
    <property type="entry name" value="ABC_TRANSPORTER_2"/>
    <property type="match status" value="1"/>
</dbReference>
<evidence type="ECO:0000256" key="5">
    <source>
        <dbReference type="ARBA" id="ARBA00022989"/>
    </source>
</evidence>
<dbReference type="InterPro" id="IPR036640">
    <property type="entry name" value="ABC1_TM_sf"/>
</dbReference>
<dbReference type="SUPFAM" id="SSF90123">
    <property type="entry name" value="ABC transporter transmembrane region"/>
    <property type="match status" value="1"/>
</dbReference>
<comment type="subcellular location">
    <subcellularLocation>
        <location evidence="1">Cell membrane</location>
        <topology evidence="1">Multi-pass membrane protein</topology>
    </subcellularLocation>
</comment>
<keyword evidence="11" id="KW-1185">Reference proteome</keyword>
<evidence type="ECO:0000313" key="11">
    <source>
        <dbReference type="Proteomes" id="UP000698924"/>
    </source>
</evidence>
<evidence type="ECO:0000256" key="1">
    <source>
        <dbReference type="ARBA" id="ARBA00004651"/>
    </source>
</evidence>
<organism evidence="10 11">
    <name type="scientific">Caecibacteroides pullorum</name>
    <dbReference type="NCBI Taxonomy" id="2725562"/>
    <lineage>
        <taxon>Bacteria</taxon>
        <taxon>Pseudomonadati</taxon>
        <taxon>Bacteroidota</taxon>
        <taxon>Bacteroidia</taxon>
        <taxon>Bacteroidales</taxon>
        <taxon>Bacteroidaceae</taxon>
        <taxon>Caecibacteroides</taxon>
    </lineage>
</organism>
<evidence type="ECO:0000256" key="6">
    <source>
        <dbReference type="ARBA" id="ARBA00023136"/>
    </source>
</evidence>
<dbReference type="InterPro" id="IPR003439">
    <property type="entry name" value="ABC_transporter-like_ATP-bd"/>
</dbReference>
<dbReference type="PANTHER" id="PTHR43394">
    <property type="entry name" value="ATP-DEPENDENT PERMEASE MDL1, MITOCHONDRIAL"/>
    <property type="match status" value="1"/>
</dbReference>
<dbReference type="InterPro" id="IPR003593">
    <property type="entry name" value="AAA+_ATPase"/>
</dbReference>
<evidence type="ECO:0000259" key="9">
    <source>
        <dbReference type="PROSITE" id="PS50929"/>
    </source>
</evidence>
<dbReference type="EMBL" id="JACJMO010000022">
    <property type="protein sequence ID" value="MBM6858329.1"/>
    <property type="molecule type" value="Genomic_DNA"/>
</dbReference>
<comment type="caution">
    <text evidence="10">The sequence shown here is derived from an EMBL/GenBank/DDBJ whole genome shotgun (WGS) entry which is preliminary data.</text>
</comment>
<dbReference type="GO" id="GO:0005886">
    <property type="term" value="C:plasma membrane"/>
    <property type="evidence" value="ECO:0007669"/>
    <property type="project" value="UniProtKB-SubCell"/>
</dbReference>
<keyword evidence="6 7" id="KW-0472">Membrane</keyword>